<dbReference type="EMBL" id="MCFL01000013">
    <property type="protein sequence ID" value="ORZ37250.1"/>
    <property type="molecule type" value="Genomic_DNA"/>
</dbReference>
<sequence>MAQHNNTSAAQGEQPPAHVDLHQAHGPLPLAFNVTHLTNPPLGYAWGPSAYLRSALSEDMWRVAVDVLVETRLLPHCNFAVASDTLVANVPGLTAVPIDPHMPRASGSGAPLVSLEFAVAVLAGFADQRSNCVAESHAPAQPTSYTNPNRLDLSKLLAIRIAHALDAVRALSAKYDHAQYARAVQHNALVSWLSRAAGQSSGLDPSPLGGAQQGHGIGGLEDVIEEDEPEEDGQDEDDADAIQVDSKLSSSSFSSHAPSCTNSAIFHTKSSETLAASMPNPSLPVASSLDRAPNIADMDDPMDCDEGGAISFSSPLPPASTVSVSASAATHSTSATPTTALSSTPTLFVAFADTGRICRATGTADVIQALVQLTDILPWVTQMRSEFGRHFVLLHVVPYAEAVAAAEANASPSVGSPVGILGQGQSQTSEPL</sequence>
<gene>
    <name evidence="2" type="ORF">BCR44DRAFT_1042304</name>
</gene>
<evidence type="ECO:0000313" key="2">
    <source>
        <dbReference type="EMBL" id="ORZ37250.1"/>
    </source>
</evidence>
<dbReference type="Proteomes" id="UP000193411">
    <property type="component" value="Unassembled WGS sequence"/>
</dbReference>
<feature type="region of interest" description="Disordered" evidence="1">
    <location>
        <begin position="411"/>
        <end position="432"/>
    </location>
</feature>
<feature type="compositionally biased region" description="Polar residues" evidence="1">
    <location>
        <begin position="423"/>
        <end position="432"/>
    </location>
</feature>
<protein>
    <submittedName>
        <fullName evidence="2">Uncharacterized protein</fullName>
    </submittedName>
</protein>
<evidence type="ECO:0000256" key="1">
    <source>
        <dbReference type="SAM" id="MobiDB-lite"/>
    </source>
</evidence>
<feature type="region of interest" description="Disordered" evidence="1">
    <location>
        <begin position="1"/>
        <end position="22"/>
    </location>
</feature>
<comment type="caution">
    <text evidence="2">The sequence shown here is derived from an EMBL/GenBank/DDBJ whole genome shotgun (WGS) entry which is preliminary data.</text>
</comment>
<organism evidence="2 3">
    <name type="scientific">Catenaria anguillulae PL171</name>
    <dbReference type="NCBI Taxonomy" id="765915"/>
    <lineage>
        <taxon>Eukaryota</taxon>
        <taxon>Fungi</taxon>
        <taxon>Fungi incertae sedis</taxon>
        <taxon>Blastocladiomycota</taxon>
        <taxon>Blastocladiomycetes</taxon>
        <taxon>Blastocladiales</taxon>
        <taxon>Catenariaceae</taxon>
        <taxon>Catenaria</taxon>
    </lineage>
</organism>
<reference evidence="2 3" key="1">
    <citation type="submission" date="2016-07" db="EMBL/GenBank/DDBJ databases">
        <title>Pervasive Adenine N6-methylation of Active Genes in Fungi.</title>
        <authorList>
            <consortium name="DOE Joint Genome Institute"/>
            <person name="Mondo S.J."/>
            <person name="Dannebaum R.O."/>
            <person name="Kuo R.C."/>
            <person name="Labutti K."/>
            <person name="Haridas S."/>
            <person name="Kuo A."/>
            <person name="Salamov A."/>
            <person name="Ahrendt S.R."/>
            <person name="Lipzen A."/>
            <person name="Sullivan W."/>
            <person name="Andreopoulos W.B."/>
            <person name="Clum A."/>
            <person name="Lindquist E."/>
            <person name="Daum C."/>
            <person name="Ramamoorthy G.K."/>
            <person name="Gryganskyi A."/>
            <person name="Culley D."/>
            <person name="Magnuson J.K."/>
            <person name="James T.Y."/>
            <person name="O'Malley M.A."/>
            <person name="Stajich J.E."/>
            <person name="Spatafora J.W."/>
            <person name="Visel A."/>
            <person name="Grigoriev I.V."/>
        </authorList>
    </citation>
    <scope>NUCLEOTIDE SEQUENCE [LARGE SCALE GENOMIC DNA]</scope>
    <source>
        <strain evidence="2 3">PL171</strain>
    </source>
</reference>
<keyword evidence="3" id="KW-1185">Reference proteome</keyword>
<dbReference type="AlphaFoldDB" id="A0A1Y2HRM8"/>
<proteinExistence type="predicted"/>
<feature type="compositionally biased region" description="Polar residues" evidence="1">
    <location>
        <begin position="1"/>
        <end position="11"/>
    </location>
</feature>
<evidence type="ECO:0000313" key="3">
    <source>
        <dbReference type="Proteomes" id="UP000193411"/>
    </source>
</evidence>
<accession>A0A1Y2HRM8</accession>
<name>A0A1Y2HRM8_9FUNG</name>